<dbReference type="AlphaFoldDB" id="A0A9K3GMQ8"/>
<feature type="compositionally biased region" description="Basic residues" evidence="1">
    <location>
        <begin position="82"/>
        <end position="99"/>
    </location>
</feature>
<dbReference type="EMBL" id="BDIP01003772">
    <property type="protein sequence ID" value="GIQ88106.1"/>
    <property type="molecule type" value="Genomic_DNA"/>
</dbReference>
<organism evidence="2 3">
    <name type="scientific">Kipferlia bialata</name>
    <dbReference type="NCBI Taxonomy" id="797122"/>
    <lineage>
        <taxon>Eukaryota</taxon>
        <taxon>Metamonada</taxon>
        <taxon>Carpediemonas-like organisms</taxon>
        <taxon>Kipferlia</taxon>
    </lineage>
</organism>
<gene>
    <name evidence="2" type="ORF">KIPB_010279</name>
</gene>
<dbReference type="Proteomes" id="UP000265618">
    <property type="component" value="Unassembled WGS sequence"/>
</dbReference>
<evidence type="ECO:0000313" key="3">
    <source>
        <dbReference type="Proteomes" id="UP000265618"/>
    </source>
</evidence>
<protein>
    <submittedName>
        <fullName evidence="2">Uncharacterized protein</fullName>
    </submittedName>
</protein>
<reference evidence="2 3" key="1">
    <citation type="journal article" date="2018" name="PLoS ONE">
        <title>The draft genome of Kipferlia bialata reveals reductive genome evolution in fornicate parasites.</title>
        <authorList>
            <person name="Tanifuji G."/>
            <person name="Takabayashi S."/>
            <person name="Kume K."/>
            <person name="Takagi M."/>
            <person name="Nakayama T."/>
            <person name="Kamikawa R."/>
            <person name="Inagaki Y."/>
            <person name="Hashimoto T."/>
        </authorList>
    </citation>
    <scope>NUCLEOTIDE SEQUENCE [LARGE SCALE GENOMIC DNA]</scope>
    <source>
        <strain evidence="2">NY0173</strain>
    </source>
</reference>
<feature type="compositionally biased region" description="Basic and acidic residues" evidence="1">
    <location>
        <begin position="70"/>
        <end position="81"/>
    </location>
</feature>
<accession>A0A9K3GMQ8</accession>
<comment type="caution">
    <text evidence="2">The sequence shown here is derived from an EMBL/GenBank/DDBJ whole genome shotgun (WGS) entry which is preliminary data.</text>
</comment>
<feature type="region of interest" description="Disordered" evidence="1">
    <location>
        <begin position="70"/>
        <end position="99"/>
    </location>
</feature>
<name>A0A9K3GMQ8_9EUKA</name>
<sequence>KYASRLGHSLKTKHKPLVNVLEAVQDGAWASLAKDLDLPAVYGLSNLPRECERDRRERLRLEAEAKKEEAAARNKAKMLEKRRLKMQKKKNHAAKKGQK</sequence>
<proteinExistence type="predicted"/>
<evidence type="ECO:0000256" key="1">
    <source>
        <dbReference type="SAM" id="MobiDB-lite"/>
    </source>
</evidence>
<feature type="non-terminal residue" evidence="2">
    <location>
        <position position="1"/>
    </location>
</feature>
<keyword evidence="3" id="KW-1185">Reference proteome</keyword>
<evidence type="ECO:0000313" key="2">
    <source>
        <dbReference type="EMBL" id="GIQ88106.1"/>
    </source>
</evidence>